<dbReference type="PaxDb" id="6945-B7QM95"/>
<dbReference type="EMBL" id="ABJB010416218">
    <property type="status" value="NOT_ANNOTATED_CDS"/>
    <property type="molecule type" value="Genomic_DNA"/>
</dbReference>
<dbReference type="EMBL" id="DS970060">
    <property type="protein sequence ID" value="EEC19967.1"/>
    <property type="molecule type" value="Genomic_DNA"/>
</dbReference>
<dbReference type="HOGENOM" id="CLU_2852201_0_0_1"/>
<accession>B7QM95</accession>
<keyword evidence="4" id="KW-1185">Reference proteome</keyword>
<reference evidence="2 4" key="1">
    <citation type="submission" date="2008-03" db="EMBL/GenBank/DDBJ databases">
        <title>Annotation of Ixodes scapularis.</title>
        <authorList>
            <consortium name="Ixodes scapularis Genome Project Consortium"/>
            <person name="Caler E."/>
            <person name="Hannick L.I."/>
            <person name="Bidwell S."/>
            <person name="Joardar V."/>
            <person name="Thiagarajan M."/>
            <person name="Amedeo P."/>
            <person name="Galinsky K.J."/>
            <person name="Schobel S."/>
            <person name="Inman J."/>
            <person name="Hostetler J."/>
            <person name="Miller J."/>
            <person name="Hammond M."/>
            <person name="Megy K."/>
            <person name="Lawson D."/>
            <person name="Kodira C."/>
            <person name="Sutton G."/>
            <person name="Meyer J."/>
            <person name="Hill C.A."/>
            <person name="Birren B."/>
            <person name="Nene V."/>
            <person name="Collins F."/>
            <person name="Alarcon-Chaidez F."/>
            <person name="Wikel S."/>
            <person name="Strausberg R."/>
        </authorList>
    </citation>
    <scope>NUCLEOTIDE SEQUENCE [LARGE SCALE GENOMIC DNA]</scope>
    <source>
        <strain evidence="4">Wikel</strain>
        <strain evidence="2">Wikel colony</strain>
    </source>
</reference>
<dbReference type="Proteomes" id="UP000001555">
    <property type="component" value="Unassembled WGS sequence"/>
</dbReference>
<reference evidence="3" key="2">
    <citation type="submission" date="2020-05" db="UniProtKB">
        <authorList>
            <consortium name="EnsemblMetazoa"/>
        </authorList>
    </citation>
    <scope>IDENTIFICATION</scope>
    <source>
        <strain evidence="3">wikel</strain>
    </source>
</reference>
<evidence type="ECO:0000313" key="4">
    <source>
        <dbReference type="Proteomes" id="UP000001555"/>
    </source>
</evidence>
<organism>
    <name type="scientific">Ixodes scapularis</name>
    <name type="common">Black-legged tick</name>
    <name type="synonym">Deer tick</name>
    <dbReference type="NCBI Taxonomy" id="6945"/>
    <lineage>
        <taxon>Eukaryota</taxon>
        <taxon>Metazoa</taxon>
        <taxon>Ecdysozoa</taxon>
        <taxon>Arthropoda</taxon>
        <taxon>Chelicerata</taxon>
        <taxon>Arachnida</taxon>
        <taxon>Acari</taxon>
        <taxon>Parasitiformes</taxon>
        <taxon>Ixodida</taxon>
        <taxon>Ixodoidea</taxon>
        <taxon>Ixodidae</taxon>
        <taxon>Ixodinae</taxon>
        <taxon>Ixodes</taxon>
    </lineage>
</organism>
<name>B7QM95_IXOSC</name>
<gene>
    <name evidence="2" type="ORF">IscW_ISCW014342</name>
</gene>
<protein>
    <submittedName>
        <fullName evidence="2 3">Uncharacterized protein</fullName>
    </submittedName>
</protein>
<keyword evidence="1" id="KW-0812">Transmembrane</keyword>
<dbReference type="VEuPathDB" id="VectorBase:ISCI014342"/>
<evidence type="ECO:0000313" key="2">
    <source>
        <dbReference type="EMBL" id="EEC19967.1"/>
    </source>
</evidence>
<keyword evidence="1" id="KW-0472">Membrane</keyword>
<evidence type="ECO:0000256" key="1">
    <source>
        <dbReference type="SAM" id="Phobius"/>
    </source>
</evidence>
<proteinExistence type="predicted"/>
<feature type="transmembrane region" description="Helical" evidence="1">
    <location>
        <begin position="14"/>
        <end position="37"/>
    </location>
</feature>
<sequence length="65" mass="7284">MAKFLESQIRGKQAAILLIVLLMFIYYCGMAAAFYYFEYHNNTPATAGASAFTPQRVTEGNESRP</sequence>
<evidence type="ECO:0000313" key="3">
    <source>
        <dbReference type="EnsemblMetazoa" id="ISCW014342-PA"/>
    </source>
</evidence>
<keyword evidence="1" id="KW-1133">Transmembrane helix</keyword>
<dbReference type="AlphaFoldDB" id="B7QM95"/>
<dbReference type="VEuPathDB" id="VectorBase:ISCW014342"/>
<dbReference type="InParanoid" id="B7QM95"/>
<dbReference type="EnsemblMetazoa" id="ISCW014342-RA">
    <property type="protein sequence ID" value="ISCW014342-PA"/>
    <property type="gene ID" value="ISCW014342"/>
</dbReference>